<dbReference type="AlphaFoldDB" id="A0A4S3MQH3"/>
<protein>
    <submittedName>
        <fullName evidence="4">Tyrosine-protein kinase family protein</fullName>
    </submittedName>
</protein>
<dbReference type="Gene3D" id="3.40.50.300">
    <property type="entry name" value="P-loop containing nucleotide triphosphate hydrolases"/>
    <property type="match status" value="1"/>
</dbReference>
<dbReference type="GO" id="GO:0016301">
    <property type="term" value="F:kinase activity"/>
    <property type="evidence" value="ECO:0007669"/>
    <property type="project" value="UniProtKB-KW"/>
</dbReference>
<dbReference type="GO" id="GO:0005829">
    <property type="term" value="C:cytosol"/>
    <property type="evidence" value="ECO:0007669"/>
    <property type="project" value="TreeGrafter"/>
</dbReference>
<dbReference type="Proteomes" id="UP000309450">
    <property type="component" value="Unassembled WGS sequence"/>
</dbReference>
<evidence type="ECO:0000313" key="5">
    <source>
        <dbReference type="Proteomes" id="UP000309450"/>
    </source>
</evidence>
<dbReference type="GO" id="GO:0009898">
    <property type="term" value="C:cytoplasmic side of plasma membrane"/>
    <property type="evidence" value="ECO:0007669"/>
    <property type="project" value="TreeGrafter"/>
</dbReference>
<dbReference type="InterPro" id="IPR005702">
    <property type="entry name" value="Wzc-like_C"/>
</dbReference>
<gene>
    <name evidence="4" type="ORF">E7811_10160</name>
</gene>
<dbReference type="SUPFAM" id="SSF52540">
    <property type="entry name" value="P-loop containing nucleoside triphosphate hydrolases"/>
    <property type="match status" value="1"/>
</dbReference>
<dbReference type="CDD" id="cd05387">
    <property type="entry name" value="BY-kinase"/>
    <property type="match status" value="1"/>
</dbReference>
<keyword evidence="4" id="KW-0418">Kinase</keyword>
<evidence type="ECO:0000256" key="2">
    <source>
        <dbReference type="ARBA" id="ARBA00022840"/>
    </source>
</evidence>
<keyword evidence="2" id="KW-0067">ATP-binding</keyword>
<dbReference type="InterPro" id="IPR050625">
    <property type="entry name" value="ParA/MinD_ATPase"/>
</dbReference>
<name>A0A4S3MQH3_9RHOB</name>
<sequence length="315" mass="34638">MNQRNLLISGAENTSDAGHYTMTDSRPDKKSTPPGQEGRGVFSVFRPGRGSDQPGTGLDLAKARGMIVSPLPVLRPRPDRVWESLTPVTLNPDHLAGNGLFPTPDKHGVSTYFDILRTRAMQALEERRWRRIGVTSPTHGCGKSFVAANLALSLGRLPATRSVLMDMELRNPVLSRMLGVKSPGPMRDYLTGEQPLESHFRVHGRNLALALNDQPVEGASELLLSPFTGETLAAMMEHLDPDMVVCDLPHALGNDDVIAMLPQLDAILLVTDGTMTTAEDIRRCERLFEGRMPILGVVLNRAQDRNAARYRYGTR</sequence>
<keyword evidence="5" id="KW-1185">Reference proteome</keyword>
<keyword evidence="4" id="KW-0808">Transferase</keyword>
<dbReference type="RefSeq" id="WP_136394524.1">
    <property type="nucleotide sequence ID" value="NZ_SSND01000002.1"/>
</dbReference>
<accession>A0A4S3MQH3</accession>
<evidence type="ECO:0000256" key="3">
    <source>
        <dbReference type="SAM" id="MobiDB-lite"/>
    </source>
</evidence>
<evidence type="ECO:0000256" key="1">
    <source>
        <dbReference type="ARBA" id="ARBA00022741"/>
    </source>
</evidence>
<evidence type="ECO:0000313" key="4">
    <source>
        <dbReference type="EMBL" id="THD83631.1"/>
    </source>
</evidence>
<reference evidence="4 5" key="1">
    <citation type="submission" date="2019-04" db="EMBL/GenBank/DDBJ databases">
        <title>Draft genome sequence of Gemmobacter aestuarii sp. nov.</title>
        <authorList>
            <person name="Hameed A."/>
            <person name="Lin S.-Y."/>
            <person name="Shahina M."/>
            <person name="Lai W.-A."/>
            <person name="Young C.-C."/>
        </authorList>
    </citation>
    <scope>NUCLEOTIDE SEQUENCE [LARGE SCALE GENOMIC DNA]</scope>
    <source>
        <strain evidence="4 5">CC-PW-75</strain>
    </source>
</reference>
<dbReference type="GO" id="GO:0051782">
    <property type="term" value="P:negative regulation of cell division"/>
    <property type="evidence" value="ECO:0007669"/>
    <property type="project" value="TreeGrafter"/>
</dbReference>
<keyword evidence="1" id="KW-0547">Nucleotide-binding</keyword>
<proteinExistence type="predicted"/>
<feature type="compositionally biased region" description="Polar residues" evidence="3">
    <location>
        <begin position="1"/>
        <end position="16"/>
    </location>
</feature>
<dbReference type="GO" id="GO:0005524">
    <property type="term" value="F:ATP binding"/>
    <property type="evidence" value="ECO:0007669"/>
    <property type="project" value="UniProtKB-KW"/>
</dbReference>
<feature type="region of interest" description="Disordered" evidence="3">
    <location>
        <begin position="1"/>
        <end position="56"/>
    </location>
</feature>
<dbReference type="OrthoDB" id="9775724at2"/>
<dbReference type="InterPro" id="IPR033756">
    <property type="entry name" value="YlxH/NBP35"/>
</dbReference>
<dbReference type="PANTHER" id="PTHR43384">
    <property type="entry name" value="SEPTUM SITE-DETERMINING PROTEIN MIND HOMOLOG, CHLOROPLASTIC-RELATED"/>
    <property type="match status" value="1"/>
</dbReference>
<dbReference type="GO" id="GO:0016887">
    <property type="term" value="F:ATP hydrolysis activity"/>
    <property type="evidence" value="ECO:0007669"/>
    <property type="project" value="TreeGrafter"/>
</dbReference>
<comment type="caution">
    <text evidence="4">The sequence shown here is derived from an EMBL/GenBank/DDBJ whole genome shotgun (WGS) entry which is preliminary data.</text>
</comment>
<dbReference type="PANTHER" id="PTHR43384:SF6">
    <property type="entry name" value="SEPTUM SITE-DETERMINING PROTEIN MIND HOMOLOG, CHLOROPLASTIC"/>
    <property type="match status" value="1"/>
</dbReference>
<dbReference type="InterPro" id="IPR027417">
    <property type="entry name" value="P-loop_NTPase"/>
</dbReference>
<dbReference type="Pfam" id="PF10609">
    <property type="entry name" value="ParA"/>
    <property type="match status" value="1"/>
</dbReference>
<dbReference type="EMBL" id="SSND01000002">
    <property type="protein sequence ID" value="THD83631.1"/>
    <property type="molecule type" value="Genomic_DNA"/>
</dbReference>
<organism evidence="4 5">
    <name type="scientific">Aliigemmobacter aestuarii</name>
    <dbReference type="NCBI Taxonomy" id="1445661"/>
    <lineage>
        <taxon>Bacteria</taxon>
        <taxon>Pseudomonadati</taxon>
        <taxon>Pseudomonadota</taxon>
        <taxon>Alphaproteobacteria</taxon>
        <taxon>Rhodobacterales</taxon>
        <taxon>Paracoccaceae</taxon>
        <taxon>Aliigemmobacter</taxon>
    </lineage>
</organism>